<dbReference type="EMBL" id="OB661360">
    <property type="protein sequence ID" value="CAD7228048.1"/>
    <property type="molecule type" value="Genomic_DNA"/>
</dbReference>
<evidence type="ECO:0000256" key="6">
    <source>
        <dbReference type="ARBA" id="ARBA00044122"/>
    </source>
</evidence>
<name>A0A7R8WAL5_9CRUS</name>
<dbReference type="InterPro" id="IPR000649">
    <property type="entry name" value="IF-2B-related"/>
</dbReference>
<dbReference type="GO" id="GO:0005085">
    <property type="term" value="F:guanyl-nucleotide exchange factor activity"/>
    <property type="evidence" value="ECO:0007669"/>
    <property type="project" value="TreeGrafter"/>
</dbReference>
<reference evidence="11" key="1">
    <citation type="submission" date="2020-11" db="EMBL/GenBank/DDBJ databases">
        <authorList>
            <person name="Tran Van P."/>
        </authorList>
    </citation>
    <scope>NUCLEOTIDE SEQUENCE</scope>
</reference>
<accession>A0A7R8WAL5</accession>
<protein>
    <recommendedName>
        <fullName evidence="6">Translation initiation factor eIF2B subunit beta</fullName>
    </recommendedName>
    <alternativeName>
        <fullName evidence="7">eIF2B GDP-GTP exchange factor subunit beta</fullName>
    </alternativeName>
</protein>
<keyword evidence="5" id="KW-0648">Protein biosynthesis</keyword>
<dbReference type="SUPFAM" id="SSF100950">
    <property type="entry name" value="NagB/RpiA/CoA transferase-like"/>
    <property type="match status" value="1"/>
</dbReference>
<dbReference type="Gene3D" id="3.40.50.10470">
    <property type="entry name" value="Translation initiation factor eif-2b, domain 2"/>
    <property type="match status" value="1"/>
</dbReference>
<feature type="compositionally biased region" description="Basic and acidic residues" evidence="10">
    <location>
        <begin position="366"/>
        <end position="379"/>
    </location>
</feature>
<dbReference type="GO" id="GO:0003743">
    <property type="term" value="F:translation initiation factor activity"/>
    <property type="evidence" value="ECO:0007669"/>
    <property type="project" value="UniProtKB-KW"/>
</dbReference>
<evidence type="ECO:0000256" key="3">
    <source>
        <dbReference type="ARBA" id="ARBA00022490"/>
    </source>
</evidence>
<keyword evidence="3" id="KW-0963">Cytoplasm</keyword>
<dbReference type="InterPro" id="IPR051855">
    <property type="entry name" value="eIF2B_beta_subunit"/>
</dbReference>
<dbReference type="InterPro" id="IPR042529">
    <property type="entry name" value="IF_2B-like_C"/>
</dbReference>
<dbReference type="AlphaFoldDB" id="A0A7R8WAL5"/>
<organism evidence="11">
    <name type="scientific">Cyprideis torosa</name>
    <dbReference type="NCBI Taxonomy" id="163714"/>
    <lineage>
        <taxon>Eukaryota</taxon>
        <taxon>Metazoa</taxon>
        <taxon>Ecdysozoa</taxon>
        <taxon>Arthropoda</taxon>
        <taxon>Crustacea</taxon>
        <taxon>Oligostraca</taxon>
        <taxon>Ostracoda</taxon>
        <taxon>Podocopa</taxon>
        <taxon>Podocopida</taxon>
        <taxon>Cytherocopina</taxon>
        <taxon>Cytheroidea</taxon>
        <taxon>Cytherideidae</taxon>
        <taxon>Cyprideis</taxon>
    </lineage>
</organism>
<evidence type="ECO:0000256" key="5">
    <source>
        <dbReference type="ARBA" id="ARBA00022917"/>
    </source>
</evidence>
<dbReference type="InterPro" id="IPR037171">
    <property type="entry name" value="NagB/RpiA_transferase-like"/>
</dbReference>
<feature type="region of interest" description="Disordered" evidence="10">
    <location>
        <begin position="366"/>
        <end position="393"/>
    </location>
</feature>
<dbReference type="OrthoDB" id="269919at2759"/>
<evidence type="ECO:0000256" key="7">
    <source>
        <dbReference type="ARBA" id="ARBA00044228"/>
    </source>
</evidence>
<evidence type="ECO:0000256" key="9">
    <source>
        <dbReference type="RuleBase" id="RU003814"/>
    </source>
</evidence>
<comment type="subcellular location">
    <subcellularLocation>
        <location evidence="1">Cytoplasm</location>
        <location evidence="1">Cytosol</location>
    </subcellularLocation>
</comment>
<dbReference type="GO" id="GO:0005829">
    <property type="term" value="C:cytosol"/>
    <property type="evidence" value="ECO:0007669"/>
    <property type="project" value="UniProtKB-SubCell"/>
</dbReference>
<comment type="similarity">
    <text evidence="2 9">Belongs to the eIF-2B alpha/beta/delta subunits family.</text>
</comment>
<proteinExistence type="inferred from homology"/>
<sequence>MEGQKKEELLAFIATSDSGHPSSKVALRTLKFVQEICASDSWENTEQLLSRLRELGGEIQYLAKSGGYVALNVIRRVLNIIREEHNRHQNKTSAQTPPELHRLALESSKSREDGSESTARENGSTFRAPDVYPLDEFKDDLLDALAELQMEIELSISNIAAQALEHIHADEVIMTLGFSQTVLEFFVQAAKKRKFRVIIAQGSPFNTGENLAVALSNEKKLDVTLITDASIAAVMPRVHKVILGAYAVLATGGCRATIGAYNMALAAKRHAVPVIICAPLYKLTPSHKPLQDKFLSPEQVLSYGEGQKNMENSQIINPAFDHVPVELVTLFISNIGGNSPSYVYQLLKEQYDSEDYSFSANFSDVETRKQSGGDLELKKQPMYASAKEESVVS</sequence>
<comment type="subunit">
    <text evidence="8">Component of the translation initiation factor 2B (eIF2B) complex which is a heterodecamer of two sets of five different subunits: alpha, beta, gamma, delta and epsilon. Subunits alpha, beta and delta comprise a regulatory subcomplex and subunits epsilon and gamma comprise a catalytic subcomplex. Within the complex, the hexameric regulatory complex resides at the center, with the two heterodimeric catalytic subcomplexes bound on opposite sides.</text>
</comment>
<keyword evidence="4" id="KW-0396">Initiation factor</keyword>
<dbReference type="PANTHER" id="PTHR45859">
    <property type="entry name" value="TRANSLATION INITIATION FACTOR EIF-2B SUBUNIT BETA"/>
    <property type="match status" value="1"/>
</dbReference>
<dbReference type="PANTHER" id="PTHR45859:SF1">
    <property type="entry name" value="TRANSLATION INITIATION FACTOR EIF-2B SUBUNIT BETA"/>
    <property type="match status" value="1"/>
</dbReference>
<evidence type="ECO:0000313" key="11">
    <source>
        <dbReference type="EMBL" id="CAD7228048.1"/>
    </source>
</evidence>
<evidence type="ECO:0000256" key="10">
    <source>
        <dbReference type="SAM" id="MobiDB-lite"/>
    </source>
</evidence>
<dbReference type="GO" id="GO:0005851">
    <property type="term" value="C:eukaryotic translation initiation factor 2B complex"/>
    <property type="evidence" value="ECO:0007669"/>
    <property type="project" value="TreeGrafter"/>
</dbReference>
<gene>
    <name evidence="11" type="ORF">CTOB1V02_LOCUS5939</name>
</gene>
<feature type="region of interest" description="Disordered" evidence="10">
    <location>
        <begin position="106"/>
        <end position="127"/>
    </location>
</feature>
<evidence type="ECO:0000256" key="4">
    <source>
        <dbReference type="ARBA" id="ARBA00022540"/>
    </source>
</evidence>
<dbReference type="Pfam" id="PF01008">
    <property type="entry name" value="IF-2B"/>
    <property type="match status" value="1"/>
</dbReference>
<evidence type="ECO:0000256" key="8">
    <source>
        <dbReference type="ARBA" id="ARBA00046432"/>
    </source>
</evidence>
<evidence type="ECO:0000256" key="2">
    <source>
        <dbReference type="ARBA" id="ARBA00007251"/>
    </source>
</evidence>
<evidence type="ECO:0000256" key="1">
    <source>
        <dbReference type="ARBA" id="ARBA00004514"/>
    </source>
</evidence>
<feature type="compositionally biased region" description="Polar residues" evidence="10">
    <location>
        <begin position="116"/>
        <end position="125"/>
    </location>
</feature>